<evidence type="ECO:0000313" key="2">
    <source>
        <dbReference type="Proteomes" id="UP000593567"/>
    </source>
</evidence>
<organism evidence="1 2">
    <name type="scientific">Bugula neritina</name>
    <name type="common">Brown bryozoan</name>
    <name type="synonym">Sertularia neritina</name>
    <dbReference type="NCBI Taxonomy" id="10212"/>
    <lineage>
        <taxon>Eukaryota</taxon>
        <taxon>Metazoa</taxon>
        <taxon>Spiralia</taxon>
        <taxon>Lophotrochozoa</taxon>
        <taxon>Bryozoa</taxon>
        <taxon>Gymnolaemata</taxon>
        <taxon>Cheilostomatida</taxon>
        <taxon>Flustrina</taxon>
        <taxon>Buguloidea</taxon>
        <taxon>Bugulidae</taxon>
        <taxon>Bugula</taxon>
    </lineage>
</organism>
<dbReference type="GO" id="GO:0009062">
    <property type="term" value="P:fatty acid catabolic process"/>
    <property type="evidence" value="ECO:0007669"/>
    <property type="project" value="TreeGrafter"/>
</dbReference>
<keyword evidence="2" id="KW-1185">Reference proteome</keyword>
<gene>
    <name evidence="1" type="ORF">EB796_004846</name>
</gene>
<dbReference type="Proteomes" id="UP000593567">
    <property type="component" value="Unassembled WGS sequence"/>
</dbReference>
<accession>A0A7J7KDW8</accession>
<dbReference type="InterPro" id="IPR036928">
    <property type="entry name" value="AS_sf"/>
</dbReference>
<dbReference type="AlphaFoldDB" id="A0A7J7KDW8"/>
<proteinExistence type="predicted"/>
<dbReference type="GO" id="GO:0004040">
    <property type="term" value="F:amidase activity"/>
    <property type="evidence" value="ECO:0007669"/>
    <property type="project" value="TreeGrafter"/>
</dbReference>
<sequence length="175" mass="20192">MPFIRKNLPQRCLWELITPYMVKQGTLQIWWIFSCRRDHCRIWIFNISFSSVPICLCTQYWKHTQLECLSTKLLTIKYLYYWPIVEVTKSAKKAVTRVVRELSSQGHKVVEWELPQFDCIPGKLLCSIFFADGGTSISQLLIKGSTGLPLSVQCVALPYGEEMCLGVINLISKLQ</sequence>
<protein>
    <submittedName>
        <fullName evidence="1">Uncharacterized protein</fullName>
    </submittedName>
</protein>
<dbReference type="OrthoDB" id="6428749at2759"/>
<dbReference type="EMBL" id="VXIV02000659">
    <property type="protein sequence ID" value="KAF6036850.1"/>
    <property type="molecule type" value="Genomic_DNA"/>
</dbReference>
<dbReference type="PROSITE" id="PS51257">
    <property type="entry name" value="PROKAR_LIPOPROTEIN"/>
    <property type="match status" value="1"/>
</dbReference>
<reference evidence="1" key="1">
    <citation type="submission" date="2020-06" db="EMBL/GenBank/DDBJ databases">
        <title>Draft genome of Bugula neritina, a colonial animal packing powerful symbionts and potential medicines.</title>
        <authorList>
            <person name="Rayko M."/>
        </authorList>
    </citation>
    <scope>NUCLEOTIDE SEQUENCE [LARGE SCALE GENOMIC DNA]</scope>
    <source>
        <strain evidence="1">Kwan_BN1</strain>
    </source>
</reference>
<comment type="caution">
    <text evidence="1">The sequence shown here is derived from an EMBL/GenBank/DDBJ whole genome shotgun (WGS) entry which is preliminary data.</text>
</comment>
<evidence type="ECO:0000313" key="1">
    <source>
        <dbReference type="EMBL" id="KAF6036850.1"/>
    </source>
</evidence>
<dbReference type="PANTHER" id="PTHR45847">
    <property type="entry name" value="FATTY ACID AMIDE HYDROLASE"/>
    <property type="match status" value="1"/>
</dbReference>
<dbReference type="SUPFAM" id="SSF75304">
    <property type="entry name" value="Amidase signature (AS) enzymes"/>
    <property type="match status" value="1"/>
</dbReference>
<name>A0A7J7KDW8_BUGNE</name>
<dbReference type="Gene3D" id="3.90.1300.10">
    <property type="entry name" value="Amidase signature (AS) domain"/>
    <property type="match status" value="1"/>
</dbReference>
<dbReference type="PANTHER" id="PTHR45847:SF6">
    <property type="entry name" value="FATTY ACID AMIDE HYDROLASE"/>
    <property type="match status" value="1"/>
</dbReference>
<dbReference type="InterPro" id="IPR052096">
    <property type="entry name" value="Endocannabinoid_amidase"/>
</dbReference>
<dbReference type="GO" id="GO:0017064">
    <property type="term" value="F:fatty acid amide hydrolase activity"/>
    <property type="evidence" value="ECO:0007669"/>
    <property type="project" value="TreeGrafter"/>
</dbReference>